<keyword evidence="1" id="KW-0175">Coiled coil</keyword>
<organism evidence="3 4">
    <name type="scientific">Leptolyngbya subtilissima DQ-A4</name>
    <dbReference type="NCBI Taxonomy" id="2933933"/>
    <lineage>
        <taxon>Bacteria</taxon>
        <taxon>Bacillati</taxon>
        <taxon>Cyanobacteriota</taxon>
        <taxon>Cyanophyceae</taxon>
        <taxon>Leptolyngbyales</taxon>
        <taxon>Leptolyngbyaceae</taxon>
        <taxon>Leptolyngbya group</taxon>
        <taxon>Leptolyngbya</taxon>
    </lineage>
</organism>
<dbReference type="Proteomes" id="UP001482513">
    <property type="component" value="Unassembled WGS sequence"/>
</dbReference>
<evidence type="ECO:0000313" key="3">
    <source>
        <dbReference type="EMBL" id="MEP0947756.1"/>
    </source>
</evidence>
<proteinExistence type="predicted"/>
<feature type="region of interest" description="Disordered" evidence="2">
    <location>
        <begin position="1"/>
        <end position="30"/>
    </location>
</feature>
<gene>
    <name evidence="3" type="ORF">NC992_12810</name>
</gene>
<keyword evidence="4" id="KW-1185">Reference proteome</keyword>
<evidence type="ECO:0000256" key="2">
    <source>
        <dbReference type="SAM" id="MobiDB-lite"/>
    </source>
</evidence>
<name>A0ABV0K4P5_9CYAN</name>
<evidence type="ECO:0000256" key="1">
    <source>
        <dbReference type="SAM" id="Coils"/>
    </source>
</evidence>
<reference evidence="3 4" key="1">
    <citation type="submission" date="2022-04" db="EMBL/GenBank/DDBJ databases">
        <title>Positive selection, recombination, and allopatry shape intraspecific diversity of widespread and dominant cyanobacteria.</title>
        <authorList>
            <person name="Wei J."/>
            <person name="Shu W."/>
            <person name="Hu C."/>
        </authorList>
    </citation>
    <scope>NUCLEOTIDE SEQUENCE [LARGE SCALE GENOMIC DNA]</scope>
    <source>
        <strain evidence="3 4">DQ-A4</strain>
    </source>
</reference>
<comment type="caution">
    <text evidence="3">The sequence shown here is derived from an EMBL/GenBank/DDBJ whole genome shotgun (WGS) entry which is preliminary data.</text>
</comment>
<accession>A0ABV0K4P5</accession>
<evidence type="ECO:0008006" key="5">
    <source>
        <dbReference type="Google" id="ProtNLM"/>
    </source>
</evidence>
<evidence type="ECO:0000313" key="4">
    <source>
        <dbReference type="Proteomes" id="UP001482513"/>
    </source>
</evidence>
<dbReference type="EMBL" id="JAMPKX010000005">
    <property type="protein sequence ID" value="MEP0947756.1"/>
    <property type="molecule type" value="Genomic_DNA"/>
</dbReference>
<feature type="coiled-coil region" evidence="1">
    <location>
        <begin position="85"/>
        <end position="122"/>
    </location>
</feature>
<sequence>MSAALKSYVPRPVPSRPRAATAHVQGSATRPAEIRPGVSAPVVLPQAPGLNSPSPAVRRLAQLHLVSSALTASLVALTLVSYGTSVYVNRQLNQASQQLNRLQRNEQQLTTANEVLKNHLAQQVEGSEMGFQPPQPGSVIFLKPASQAAVAMPAPVPTSLMGRLALPKVDVPLGY</sequence>
<protein>
    <recommendedName>
        <fullName evidence="5">Cell division protein FtsL</fullName>
    </recommendedName>
</protein>
<dbReference type="RefSeq" id="WP_190516439.1">
    <property type="nucleotide sequence ID" value="NZ_JAMPKX010000005.1"/>
</dbReference>